<keyword evidence="1" id="KW-0812">Transmembrane</keyword>
<dbReference type="EMBL" id="GG666487">
    <property type="protein sequence ID" value="EEN64470.1"/>
    <property type="molecule type" value="Genomic_DNA"/>
</dbReference>
<feature type="transmembrane region" description="Helical" evidence="1">
    <location>
        <begin position="47"/>
        <end position="66"/>
    </location>
</feature>
<evidence type="ECO:0000313" key="3">
    <source>
        <dbReference type="Proteomes" id="UP000001554"/>
    </source>
</evidence>
<name>C3Y673_BRAFL</name>
<dbReference type="OMA" id="ARWIWEK"/>
<dbReference type="KEGG" id="bfo:118413344"/>
<reference evidence="3" key="2">
    <citation type="journal article" date="2020" name="Nat. Ecol. Evol.">
        <title>Deeply conserved synteny resolves early events in vertebrate evolution.</title>
        <authorList>
            <person name="Simakov O."/>
            <person name="Marletaz F."/>
            <person name="Yue J.X."/>
            <person name="O'Connell B."/>
            <person name="Jenkins J."/>
            <person name="Brandt A."/>
            <person name="Calef R."/>
            <person name="Tung C.H."/>
            <person name="Huang T.K."/>
            <person name="Schmutz J."/>
            <person name="Satoh N."/>
            <person name="Yu J.K."/>
            <person name="Putnam N.H."/>
            <person name="Green R.E."/>
            <person name="Rokhsar D.S."/>
        </authorList>
    </citation>
    <scope>NUCLEOTIDE SEQUENCE [LARGE SCALE GENOMIC DNA]</scope>
    <source>
        <strain evidence="3">S238N-H82</strain>
    </source>
</reference>
<dbReference type="RefSeq" id="XP_035672577.1">
    <property type="nucleotide sequence ID" value="XM_035816684.1"/>
</dbReference>
<dbReference type="AlphaFoldDB" id="C3Y673"/>
<reference evidence="2" key="1">
    <citation type="journal article" date="2008" name="Nature">
        <title>The amphioxus genome and the evolution of the chordate karyotype.</title>
        <authorList>
            <consortium name="US DOE Joint Genome Institute (JGI-PGF)"/>
            <person name="Putnam N.H."/>
            <person name="Butts T."/>
            <person name="Ferrier D.E.K."/>
            <person name="Furlong R.F."/>
            <person name="Hellsten U."/>
            <person name="Kawashima T."/>
            <person name="Robinson-Rechavi M."/>
            <person name="Shoguchi E."/>
            <person name="Terry A."/>
            <person name="Yu J.-K."/>
            <person name="Benito-Gutierrez E.L."/>
            <person name="Dubchak I."/>
            <person name="Garcia-Fernandez J."/>
            <person name="Gibson-Brown J.J."/>
            <person name="Grigoriev I.V."/>
            <person name="Horton A.C."/>
            <person name="de Jong P.J."/>
            <person name="Jurka J."/>
            <person name="Kapitonov V.V."/>
            <person name="Kohara Y."/>
            <person name="Kuroki Y."/>
            <person name="Lindquist E."/>
            <person name="Lucas S."/>
            <person name="Osoegawa K."/>
            <person name="Pennacchio L.A."/>
            <person name="Salamov A.A."/>
            <person name="Satou Y."/>
            <person name="Sauka-Spengler T."/>
            <person name="Schmutz J."/>
            <person name="Shin-I T."/>
            <person name="Toyoda A."/>
            <person name="Bronner-Fraser M."/>
            <person name="Fujiyama A."/>
            <person name="Holland L.Z."/>
            <person name="Holland P.W.H."/>
            <person name="Satoh N."/>
            <person name="Rokhsar D.S."/>
        </authorList>
    </citation>
    <scope>NUCLEOTIDE SEQUENCE [LARGE SCALE GENOMIC DNA]</scope>
    <source>
        <strain evidence="2">S238N-H82</strain>
        <tissue evidence="2">Testes</tissue>
    </source>
</reference>
<reference evidence="4" key="3">
    <citation type="submission" date="2025-04" db="UniProtKB">
        <authorList>
            <consortium name="RefSeq"/>
        </authorList>
    </citation>
    <scope>IDENTIFICATION</scope>
    <source>
        <strain evidence="4">S238N-H82</strain>
        <tissue evidence="4">Testes</tissue>
    </source>
</reference>
<evidence type="ECO:0000256" key="1">
    <source>
        <dbReference type="SAM" id="Phobius"/>
    </source>
</evidence>
<dbReference type="eggNOG" id="ENOG502SDZA">
    <property type="taxonomic scope" value="Eukaryota"/>
</dbReference>
<protein>
    <submittedName>
        <fullName evidence="4">Uncharacterized protein LOC118413344</fullName>
    </submittedName>
</protein>
<keyword evidence="1" id="KW-0472">Membrane</keyword>
<gene>
    <name evidence="4" type="primary">LOC118413344</name>
    <name evidence="2" type="ORF">BRAFLDRAFT_96596</name>
</gene>
<evidence type="ECO:0000313" key="4">
    <source>
        <dbReference type="RefSeq" id="XP_035672577.1"/>
    </source>
</evidence>
<keyword evidence="3" id="KW-1185">Reference proteome</keyword>
<evidence type="ECO:0000313" key="2">
    <source>
        <dbReference type="EMBL" id="EEN64470.1"/>
    </source>
</evidence>
<proteinExistence type="predicted"/>
<dbReference type="GeneID" id="118413344"/>
<keyword evidence="1" id="KW-1133">Transmembrane helix</keyword>
<dbReference type="OrthoDB" id="10062294at2759"/>
<organism>
    <name type="scientific">Branchiostoma floridae</name>
    <name type="common">Florida lancelet</name>
    <name type="synonym">Amphioxus</name>
    <dbReference type="NCBI Taxonomy" id="7739"/>
    <lineage>
        <taxon>Eukaryota</taxon>
        <taxon>Metazoa</taxon>
        <taxon>Chordata</taxon>
        <taxon>Cephalochordata</taxon>
        <taxon>Leptocardii</taxon>
        <taxon>Amphioxiformes</taxon>
        <taxon>Branchiostomatidae</taxon>
        <taxon>Branchiostoma</taxon>
    </lineage>
</organism>
<dbReference type="InParanoid" id="C3Y673"/>
<dbReference type="Proteomes" id="UP000001554">
    <property type="component" value="Chromosome 4"/>
</dbReference>
<accession>C3Y673</accession>
<sequence length="271" mass="31488">MAPIETTLTQCCDCPPEAERPLPMATTTSATEQEWEFPWRDIPWQPIATSLSIIVSTTVTLVIVCYNHRQNKKISALRNNLSFVNDQLARLYGPLYGNRLASHKSFEEAVGELVDRESEGLVDYLIKARWIWEKNTSEGQRLLNRWRTFLYYVIHPLDLKAEEIIRDNAHLYEDGCPDVFRDFIVHVNHQKFVVARWKKTDRGDKLDMDVEFAEADFSRDNNAGSSTYRLFWTLEEHVTESYEKLVKRKRRLMRLIKEETGNGGSGGKSEK</sequence>